<reference evidence="2 3" key="1">
    <citation type="journal article" date="2018" name="Aquat. Microb. Ecol.">
        <title>Gammaproteobacterial methanotrophs dominate.</title>
        <authorList>
            <person name="Rissanen A.J."/>
            <person name="Saarenheimo J."/>
            <person name="Tiirola M."/>
            <person name="Peura S."/>
            <person name="Aalto S.L."/>
            <person name="Karvinen A."/>
            <person name="Nykanen H."/>
        </authorList>
    </citation>
    <scope>NUCLEOTIDE SEQUENCE [LARGE SCALE GENOMIC DNA]</scope>
    <source>
        <strain evidence="2">AMbin10</strain>
    </source>
</reference>
<dbReference type="GO" id="GO:0015668">
    <property type="term" value="F:type III site-specific deoxyribonuclease activity"/>
    <property type="evidence" value="ECO:0007669"/>
    <property type="project" value="InterPro"/>
</dbReference>
<dbReference type="InterPro" id="IPR006935">
    <property type="entry name" value="Helicase/UvrB_N"/>
</dbReference>
<comment type="caution">
    <text evidence="2">The sequence shown here is derived from an EMBL/GenBank/DDBJ whole genome shotgun (WGS) entry which is preliminary data.</text>
</comment>
<protein>
    <submittedName>
        <fullName evidence="2">Restriction endonuclease</fullName>
    </submittedName>
</protein>
<dbReference type="GO" id="GO:0005524">
    <property type="term" value="F:ATP binding"/>
    <property type="evidence" value="ECO:0007669"/>
    <property type="project" value="InterPro"/>
</dbReference>
<dbReference type="InterPro" id="IPR027417">
    <property type="entry name" value="P-loop_NTPase"/>
</dbReference>
<dbReference type="SUPFAM" id="SSF52540">
    <property type="entry name" value="P-loop containing nucleoside triphosphate hydrolases"/>
    <property type="match status" value="2"/>
</dbReference>
<keyword evidence="2" id="KW-0378">Hydrolase</keyword>
<sequence length="909" mass="103527">MKIQFDASQAYQLDAIRAITDLFDGQPLKQGESEISLSGETQTGMFLSEQGLANQLLLDDGQILQNLLKIQHANGLELSAKLERLSFSNGEGNSIEAEFPNFTVEMETGTGKTYVYLRTVYELNKRYGFKKFVIVVPSVAIREGVLKNLQITHEHFQTLYNREPCAFTVYDSAKVNQLRGFALSNAIQILVINIDAFSKDSGDSPEQKGKGNVINQTRETGIKPIEFIQRTNPIVIVDEPQNMETDIRKQAIARLNPLCTLRYSATPRNAYNLVYKLSPVQAFELGLVKQIGVHSVIEQNSANAAYIEVEGFKSSSRSTSAKVKLWVNQGGGAVKKTVTVKNGDDLSTVSNGRDSYKEGFIVNDIHLSEGYVEFANEVRVYQGKPQGALTDEILKNQIDATVRRHLEKEAKYQGKGIKVLSVFFIDKVANYRYYDEQGNPIKGKFALWFEAAFTQHQERPEYADLYGFSAEAAHNGYFSQDKKGRFKDSSETRPSLDDNEAYALIMQEKERLLDPDEPLRFIFSHSALREGWDNPNVFQICTLNETASEMKKRQEIGRGLRLAVNRFGERITDRPINHLTIVANESYQEYASKLQQEMEQVGLTFKKNIIINERDKVTVRLIEENLEKEWFLELWERIKARTRYQVRYDTARLIEAAAKRVKEMPKISSPKLLVIRSELAISKTGITSKETGRRSVDVENIHYAMPDFIAQIQTRTALSKSTLASILLKSERLDDAIKNPQVFIDSVAQAINNAKQSILVEGVEYQRVETQEYQQSAFKEDNGKEYFKGNVIPVSKLEKTLFSHIVIDSDSKPEKKFMQACENSEDVMFYLKLPAWFRIDTPVGTYNPDWALVYKNDKTLYFVAETKGTTDLTLLRPLEKLKIECGKKHFKLFERVEFKVVKEFSELLA</sequence>
<dbReference type="Gene3D" id="3.40.50.300">
    <property type="entry name" value="P-loop containing nucleotide triphosphate hydrolases"/>
    <property type="match status" value="2"/>
</dbReference>
<gene>
    <name evidence="2" type="ORF">DM484_07350</name>
</gene>
<name>A0A2W4RFI9_9GAMM</name>
<keyword evidence="2" id="KW-0540">Nuclease</keyword>
<dbReference type="PROSITE" id="PS51192">
    <property type="entry name" value="HELICASE_ATP_BIND_1"/>
    <property type="match status" value="1"/>
</dbReference>
<dbReference type="Proteomes" id="UP000249396">
    <property type="component" value="Unassembled WGS sequence"/>
</dbReference>
<feature type="domain" description="Helicase ATP-binding" evidence="1">
    <location>
        <begin position="93"/>
        <end position="285"/>
    </location>
</feature>
<evidence type="ECO:0000313" key="2">
    <source>
        <dbReference type="EMBL" id="PZN81923.1"/>
    </source>
</evidence>
<dbReference type="Pfam" id="PF19778">
    <property type="entry name" value="RE_endonuc"/>
    <property type="match status" value="1"/>
</dbReference>
<keyword evidence="2" id="KW-0255">Endonuclease</keyword>
<dbReference type="InterPro" id="IPR014001">
    <property type="entry name" value="Helicase_ATP-bd"/>
</dbReference>
<dbReference type="AlphaFoldDB" id="A0A2W4RFI9"/>
<dbReference type="Pfam" id="PF04851">
    <property type="entry name" value="ResIII"/>
    <property type="match status" value="1"/>
</dbReference>
<accession>A0A2W4RFI9</accession>
<evidence type="ECO:0000313" key="3">
    <source>
        <dbReference type="Proteomes" id="UP000249396"/>
    </source>
</evidence>
<evidence type="ECO:0000259" key="1">
    <source>
        <dbReference type="PROSITE" id="PS51192"/>
    </source>
</evidence>
<dbReference type="GO" id="GO:0003677">
    <property type="term" value="F:DNA binding"/>
    <property type="evidence" value="ECO:0007669"/>
    <property type="project" value="InterPro"/>
</dbReference>
<dbReference type="EMBL" id="QJPH01000245">
    <property type="protein sequence ID" value="PZN81923.1"/>
    <property type="molecule type" value="Genomic_DNA"/>
</dbReference>
<organism evidence="2 3">
    <name type="scientific">Candidatus Methylumidiphilus alinenensis</name>
    <dbReference type="NCBI Taxonomy" id="2202197"/>
    <lineage>
        <taxon>Bacteria</taxon>
        <taxon>Pseudomonadati</taxon>
        <taxon>Pseudomonadota</taxon>
        <taxon>Gammaproteobacteria</taxon>
        <taxon>Methylococcales</taxon>
        <taxon>Candidatus Methylumidiphilus</taxon>
    </lineage>
</organism>
<proteinExistence type="predicted"/>
<dbReference type="InterPro" id="IPR045572">
    <property type="entry name" value="RE_endonuc_C"/>
</dbReference>